<dbReference type="SUPFAM" id="SSF51735">
    <property type="entry name" value="NAD(P)-binding Rossmann-fold domains"/>
    <property type="match status" value="1"/>
</dbReference>
<dbReference type="GO" id="GO:0070403">
    <property type="term" value="F:NAD+ binding"/>
    <property type="evidence" value="ECO:0007669"/>
    <property type="project" value="InterPro"/>
</dbReference>
<evidence type="ECO:0000256" key="6">
    <source>
        <dbReference type="ARBA" id="ARBA00022989"/>
    </source>
</evidence>
<dbReference type="InterPro" id="IPR036291">
    <property type="entry name" value="NAD(P)-bd_dom_sf"/>
</dbReference>
<evidence type="ECO:0000313" key="14">
    <source>
        <dbReference type="EMBL" id="OGK64744.1"/>
    </source>
</evidence>
<dbReference type="EMBL" id="MGBG01000015">
    <property type="protein sequence ID" value="OGK64744.1"/>
    <property type="molecule type" value="Genomic_DNA"/>
</dbReference>
<keyword evidence="9" id="KW-0472">Membrane</keyword>
<dbReference type="FunFam" id="3.40.50.720:FF:000065">
    <property type="entry name" value="UDP-glucuronic acid decarboxylase 1"/>
    <property type="match status" value="1"/>
</dbReference>
<keyword evidence="7" id="KW-0520">NAD</keyword>
<evidence type="ECO:0000256" key="5">
    <source>
        <dbReference type="ARBA" id="ARBA00022968"/>
    </source>
</evidence>
<dbReference type="GO" id="GO:0048040">
    <property type="term" value="F:UDP-glucuronate decarboxylase activity"/>
    <property type="evidence" value="ECO:0007669"/>
    <property type="project" value="TreeGrafter"/>
</dbReference>
<feature type="domain" description="NAD-dependent epimerase/dehydratase" evidence="13">
    <location>
        <begin position="3"/>
        <end position="246"/>
    </location>
</feature>
<dbReference type="PANTHER" id="PTHR43078">
    <property type="entry name" value="UDP-GLUCURONIC ACID DECARBOXYLASE-RELATED"/>
    <property type="match status" value="1"/>
</dbReference>
<comment type="subcellular location">
    <subcellularLocation>
        <location evidence="2">Golgi apparatus membrane</location>
        <topology evidence="2">Single-pass type II membrane protein</topology>
    </subcellularLocation>
    <subcellularLocation>
        <location evidence="12">Golgi apparatus</location>
        <location evidence="12">Golgi stack membrane</location>
    </subcellularLocation>
</comment>
<dbReference type="InterPro" id="IPR044516">
    <property type="entry name" value="UXS-like"/>
</dbReference>
<dbReference type="InterPro" id="IPR001509">
    <property type="entry name" value="Epimerase_deHydtase"/>
</dbReference>
<name>A0A1F7KA57_9BACT</name>
<reference evidence="14 15" key="1">
    <citation type="journal article" date="2016" name="Nat. Commun.">
        <title>Thousands of microbial genomes shed light on interconnected biogeochemical processes in an aquifer system.</title>
        <authorList>
            <person name="Anantharaman K."/>
            <person name="Brown C.T."/>
            <person name="Hug L.A."/>
            <person name="Sharon I."/>
            <person name="Castelle C.J."/>
            <person name="Probst A.J."/>
            <person name="Thomas B.C."/>
            <person name="Singh A."/>
            <person name="Wilkins M.J."/>
            <person name="Karaoz U."/>
            <person name="Brodie E.L."/>
            <person name="Williams K.H."/>
            <person name="Hubbard S.S."/>
            <person name="Banfield J.F."/>
        </authorList>
    </citation>
    <scope>NUCLEOTIDE SEQUENCE [LARGE SCALE GENOMIC DNA]</scope>
</reference>
<keyword evidence="8" id="KW-0333">Golgi apparatus</keyword>
<evidence type="ECO:0000256" key="9">
    <source>
        <dbReference type="ARBA" id="ARBA00023136"/>
    </source>
</evidence>
<dbReference type="GO" id="GO:0005737">
    <property type="term" value="C:cytoplasm"/>
    <property type="evidence" value="ECO:0007669"/>
    <property type="project" value="TreeGrafter"/>
</dbReference>
<dbReference type="Gene3D" id="3.40.50.720">
    <property type="entry name" value="NAD(P)-binding Rossmann-like Domain"/>
    <property type="match status" value="1"/>
</dbReference>
<dbReference type="GO" id="GO:0042732">
    <property type="term" value="P:D-xylose metabolic process"/>
    <property type="evidence" value="ECO:0007669"/>
    <property type="project" value="InterPro"/>
</dbReference>
<dbReference type="Proteomes" id="UP000178450">
    <property type="component" value="Unassembled WGS sequence"/>
</dbReference>
<evidence type="ECO:0000256" key="11">
    <source>
        <dbReference type="ARBA" id="ARBA00023239"/>
    </source>
</evidence>
<evidence type="ECO:0000256" key="4">
    <source>
        <dbReference type="ARBA" id="ARBA00022793"/>
    </source>
</evidence>
<evidence type="ECO:0000256" key="8">
    <source>
        <dbReference type="ARBA" id="ARBA00023034"/>
    </source>
</evidence>
<evidence type="ECO:0000256" key="3">
    <source>
        <dbReference type="ARBA" id="ARBA00022692"/>
    </source>
</evidence>
<dbReference type="AlphaFoldDB" id="A0A1F7KA57"/>
<gene>
    <name evidence="14" type="ORF">A2209_00225</name>
</gene>
<protein>
    <recommendedName>
        <fullName evidence="13">NAD-dependent epimerase/dehydratase domain-containing protein</fullName>
    </recommendedName>
</protein>
<evidence type="ECO:0000256" key="10">
    <source>
        <dbReference type="ARBA" id="ARBA00023180"/>
    </source>
</evidence>
<proteinExistence type="predicted"/>
<evidence type="ECO:0000256" key="12">
    <source>
        <dbReference type="ARBA" id="ARBA00037859"/>
    </source>
</evidence>
<organism evidence="14 15">
    <name type="scientific">Candidatus Roizmanbacteria bacterium RIFOXYA1_FULL_41_12</name>
    <dbReference type="NCBI Taxonomy" id="1802082"/>
    <lineage>
        <taxon>Bacteria</taxon>
        <taxon>Candidatus Roizmaniibacteriota</taxon>
    </lineage>
</organism>
<keyword evidence="5" id="KW-0735">Signal-anchor</keyword>
<dbReference type="PANTHER" id="PTHR43078:SF6">
    <property type="entry name" value="UDP-GLUCURONIC ACID DECARBOXYLASE 1"/>
    <property type="match status" value="1"/>
</dbReference>
<keyword evidence="3" id="KW-0812">Transmembrane</keyword>
<keyword evidence="10" id="KW-0325">Glycoprotein</keyword>
<keyword evidence="6" id="KW-1133">Transmembrane helix</keyword>
<dbReference type="Pfam" id="PF01370">
    <property type="entry name" value="Epimerase"/>
    <property type="match status" value="1"/>
</dbReference>
<evidence type="ECO:0000256" key="2">
    <source>
        <dbReference type="ARBA" id="ARBA00004323"/>
    </source>
</evidence>
<evidence type="ECO:0000256" key="1">
    <source>
        <dbReference type="ARBA" id="ARBA00001911"/>
    </source>
</evidence>
<keyword evidence="4" id="KW-0210">Decarboxylase</keyword>
<evidence type="ECO:0000313" key="15">
    <source>
        <dbReference type="Proteomes" id="UP000178450"/>
    </source>
</evidence>
<accession>A0A1F7KA57</accession>
<evidence type="ECO:0000259" key="13">
    <source>
        <dbReference type="Pfam" id="PF01370"/>
    </source>
</evidence>
<keyword evidence="11" id="KW-0456">Lyase</keyword>
<comment type="caution">
    <text evidence="14">The sequence shown here is derived from an EMBL/GenBank/DDBJ whole genome shotgun (WGS) entry which is preliminary data.</text>
</comment>
<sequence>MKIVVAGGAGFIGSHLCEYLLTKSHEVICLDNLLTGNKKNLKNALKYKQFRFIKTDVTHKLPEDLGKIDAVFHLASPASPNLNSPISYHTLAMETMLVNTQGTLNLLNLAHSNKARFLFASSSEVYGDPQVNPQPESYRGNVSTTGPRSVYDEAKRFGETLTSYFVRKKNLDARIARIFNTYGPRILPQDGRMLTNFILQALSSKPITLYGKGEQTRSLCYVSDTVMGLTSLMFIDNLAGEIVNIGTTKEHMVKEYAKMVKELTHSNSQIVSTEKLPQDDPLVRRPDINKASTLLNWFPKVKLPQGITETINYYRHA</sequence>
<comment type="cofactor">
    <cofactor evidence="1">
        <name>NAD(+)</name>
        <dbReference type="ChEBI" id="CHEBI:57540"/>
    </cofactor>
</comment>
<evidence type="ECO:0000256" key="7">
    <source>
        <dbReference type="ARBA" id="ARBA00023027"/>
    </source>
</evidence>